<feature type="domain" description="Peptidase C1A papain C-terminal" evidence="12">
    <location>
        <begin position="126"/>
        <end position="343"/>
    </location>
</feature>
<dbReference type="AlphaFoldDB" id="A0AAN9ERX6"/>
<dbReference type="GO" id="GO:0008234">
    <property type="term" value="F:cysteine-type peptidase activity"/>
    <property type="evidence" value="ECO:0007669"/>
    <property type="project" value="UniProtKB-KW"/>
</dbReference>
<dbReference type="EMBL" id="JAYKXN010000008">
    <property type="protein sequence ID" value="KAK7262619.1"/>
    <property type="molecule type" value="Genomic_DNA"/>
</dbReference>
<dbReference type="SMART" id="SM00645">
    <property type="entry name" value="Pept_C1"/>
    <property type="match status" value="1"/>
</dbReference>
<accession>A0AAN9ERX6</accession>
<dbReference type="SMART" id="SM00848">
    <property type="entry name" value="Inhibitor_I29"/>
    <property type="match status" value="1"/>
</dbReference>
<comment type="similarity">
    <text evidence="2">Belongs to the peptidase C1 family.</text>
</comment>
<evidence type="ECO:0000256" key="8">
    <source>
        <dbReference type="ARBA" id="ARBA00023180"/>
    </source>
</evidence>
<comment type="subcellular location">
    <subcellularLocation>
        <location evidence="1">Endoplasmic reticulum lumen</location>
    </subcellularLocation>
</comment>
<dbReference type="PANTHER" id="PTHR12411">
    <property type="entry name" value="CYSTEINE PROTEASE FAMILY C1-RELATED"/>
    <property type="match status" value="1"/>
</dbReference>
<dbReference type="Pfam" id="PF08246">
    <property type="entry name" value="Inhibitor_I29"/>
    <property type="match status" value="1"/>
</dbReference>
<keyword evidence="5" id="KW-0378">Hydrolase</keyword>
<evidence type="ECO:0000256" key="10">
    <source>
        <dbReference type="ARBA" id="ARBA00080531"/>
    </source>
</evidence>
<dbReference type="PROSITE" id="PS00640">
    <property type="entry name" value="THIOL_PROTEASE_ASN"/>
    <property type="match status" value="1"/>
</dbReference>
<evidence type="ECO:0000256" key="7">
    <source>
        <dbReference type="ARBA" id="ARBA00023157"/>
    </source>
</evidence>
<comment type="caution">
    <text evidence="14">The sequence shown here is derived from an EMBL/GenBank/DDBJ whole genome shotgun (WGS) entry which is preliminary data.</text>
</comment>
<dbReference type="InterPro" id="IPR038765">
    <property type="entry name" value="Papain-like_cys_pep_sf"/>
</dbReference>
<dbReference type="InterPro" id="IPR000668">
    <property type="entry name" value="Peptidase_C1A_C"/>
</dbReference>
<feature type="signal peptide" evidence="11">
    <location>
        <begin position="1"/>
        <end position="27"/>
    </location>
</feature>
<evidence type="ECO:0000256" key="2">
    <source>
        <dbReference type="ARBA" id="ARBA00008455"/>
    </source>
</evidence>
<dbReference type="InterPro" id="IPR000169">
    <property type="entry name" value="Pept_cys_AS"/>
</dbReference>
<dbReference type="SUPFAM" id="SSF54001">
    <property type="entry name" value="Cysteine proteinases"/>
    <property type="match status" value="1"/>
</dbReference>
<keyword evidence="6" id="KW-0788">Thiol protease</keyword>
<gene>
    <name evidence="14" type="ORF">RJT34_30194</name>
</gene>
<keyword evidence="4 11" id="KW-0732">Signal</keyword>
<evidence type="ECO:0000259" key="13">
    <source>
        <dbReference type="SMART" id="SM00848"/>
    </source>
</evidence>
<evidence type="ECO:0000313" key="15">
    <source>
        <dbReference type="Proteomes" id="UP001359559"/>
    </source>
</evidence>
<dbReference type="Proteomes" id="UP001359559">
    <property type="component" value="Unassembled WGS sequence"/>
</dbReference>
<evidence type="ECO:0000256" key="4">
    <source>
        <dbReference type="ARBA" id="ARBA00022729"/>
    </source>
</evidence>
<evidence type="ECO:0000259" key="12">
    <source>
        <dbReference type="SMART" id="SM00645"/>
    </source>
</evidence>
<evidence type="ECO:0000256" key="9">
    <source>
        <dbReference type="ARBA" id="ARBA00069575"/>
    </source>
</evidence>
<organism evidence="14 15">
    <name type="scientific">Clitoria ternatea</name>
    <name type="common">Butterfly pea</name>
    <dbReference type="NCBI Taxonomy" id="43366"/>
    <lineage>
        <taxon>Eukaryota</taxon>
        <taxon>Viridiplantae</taxon>
        <taxon>Streptophyta</taxon>
        <taxon>Embryophyta</taxon>
        <taxon>Tracheophyta</taxon>
        <taxon>Spermatophyta</taxon>
        <taxon>Magnoliopsida</taxon>
        <taxon>eudicotyledons</taxon>
        <taxon>Gunneridae</taxon>
        <taxon>Pentapetalae</taxon>
        <taxon>rosids</taxon>
        <taxon>fabids</taxon>
        <taxon>Fabales</taxon>
        <taxon>Fabaceae</taxon>
        <taxon>Papilionoideae</taxon>
        <taxon>50 kb inversion clade</taxon>
        <taxon>NPAAA clade</taxon>
        <taxon>indigoferoid/millettioid clade</taxon>
        <taxon>Phaseoleae</taxon>
        <taxon>Clitoria</taxon>
    </lineage>
</organism>
<dbReference type="GO" id="GO:0006508">
    <property type="term" value="P:proteolysis"/>
    <property type="evidence" value="ECO:0007669"/>
    <property type="project" value="UniProtKB-KW"/>
</dbReference>
<dbReference type="InterPro" id="IPR013128">
    <property type="entry name" value="Peptidase_C1A"/>
</dbReference>
<dbReference type="InterPro" id="IPR025660">
    <property type="entry name" value="Pept_his_AS"/>
</dbReference>
<dbReference type="Pfam" id="PF00112">
    <property type="entry name" value="Peptidase_C1"/>
    <property type="match status" value="1"/>
</dbReference>
<dbReference type="FunFam" id="3.90.70.10:FF:000023">
    <property type="entry name" value="Senescence-specific cysteine protease SAG39"/>
    <property type="match status" value="1"/>
</dbReference>
<keyword evidence="7" id="KW-1015">Disulfide bond</keyword>
<dbReference type="InterPro" id="IPR025661">
    <property type="entry name" value="Pept_asp_AS"/>
</dbReference>
<name>A0AAN9ERX6_CLITE</name>
<protein>
    <recommendedName>
        <fullName evidence="9">Vignain</fullName>
    </recommendedName>
    <alternativeName>
        <fullName evidence="10">Bean endopeptidase</fullName>
    </alternativeName>
</protein>
<dbReference type="PROSITE" id="PS00139">
    <property type="entry name" value="THIOL_PROTEASE_CYS"/>
    <property type="match status" value="1"/>
</dbReference>
<evidence type="ECO:0000256" key="6">
    <source>
        <dbReference type="ARBA" id="ARBA00022807"/>
    </source>
</evidence>
<dbReference type="Gene3D" id="3.90.70.10">
    <property type="entry name" value="Cysteine proteinases"/>
    <property type="match status" value="1"/>
</dbReference>
<dbReference type="GO" id="GO:0005788">
    <property type="term" value="C:endoplasmic reticulum lumen"/>
    <property type="evidence" value="ECO:0007669"/>
    <property type="project" value="UniProtKB-SubCell"/>
</dbReference>
<keyword evidence="3" id="KW-0645">Protease</keyword>
<dbReference type="PROSITE" id="PS00639">
    <property type="entry name" value="THIOL_PROTEASE_HIS"/>
    <property type="match status" value="1"/>
</dbReference>
<keyword evidence="8" id="KW-0325">Glycoprotein</keyword>
<feature type="domain" description="Cathepsin propeptide inhibitor" evidence="13">
    <location>
        <begin position="39"/>
        <end position="96"/>
    </location>
</feature>
<evidence type="ECO:0000256" key="11">
    <source>
        <dbReference type="SAM" id="SignalP"/>
    </source>
</evidence>
<evidence type="ECO:0000256" key="1">
    <source>
        <dbReference type="ARBA" id="ARBA00004319"/>
    </source>
</evidence>
<evidence type="ECO:0000256" key="5">
    <source>
        <dbReference type="ARBA" id="ARBA00022801"/>
    </source>
</evidence>
<dbReference type="InterPro" id="IPR039417">
    <property type="entry name" value="Peptidase_C1A_papain-like"/>
</dbReference>
<proteinExistence type="inferred from homology"/>
<evidence type="ECO:0000256" key="3">
    <source>
        <dbReference type="ARBA" id="ARBA00022670"/>
    </source>
</evidence>
<dbReference type="CDD" id="cd02248">
    <property type="entry name" value="Peptidase_C1A"/>
    <property type="match status" value="1"/>
</dbReference>
<keyword evidence="15" id="KW-1185">Reference proteome</keyword>
<sequence>MSSFSQNHCILVLFLIIFTIRTSKVVSRRLLEPFLTERHEKWMVQYGKIYKDEAEKEKRFQIFNKNVEFIESFNAAGDKSFNLSINQFADLDNKEFEALLINGQKKVLNIETTTKTSFRYENVTDIPDTMDWRKKGAVTPIKDQGICGSCWAFATVAAIEGINQITTGRLVSLSEQELVDCVQGESEGCRGGYVEDAFEFVMKKGGLESEAYYPYKGVDKTCKAGKGTHKNVAQIKGYEKVPSNSEKALLKAVANQPVSVYIEAKRSAFQFYSSGIFTGKCGTHTNHAVTVVGYGIDGDGTNYWLVKNSWGTEWGENGYIRMKRDIDAKKGLCGIATNPSYPIA</sequence>
<dbReference type="PRINTS" id="PR00705">
    <property type="entry name" value="PAPAIN"/>
</dbReference>
<dbReference type="InterPro" id="IPR013201">
    <property type="entry name" value="Prot_inhib_I29"/>
</dbReference>
<reference evidence="14 15" key="1">
    <citation type="submission" date="2024-01" db="EMBL/GenBank/DDBJ databases">
        <title>The genomes of 5 underutilized Papilionoideae crops provide insights into root nodulation and disease resistance.</title>
        <authorList>
            <person name="Yuan L."/>
        </authorList>
    </citation>
    <scope>NUCLEOTIDE SEQUENCE [LARGE SCALE GENOMIC DNA]</scope>
    <source>
        <strain evidence="14">LY-2023</strain>
        <tissue evidence="14">Leaf</tissue>
    </source>
</reference>
<feature type="chain" id="PRO_5042898692" description="Vignain" evidence="11">
    <location>
        <begin position="28"/>
        <end position="344"/>
    </location>
</feature>
<evidence type="ECO:0000313" key="14">
    <source>
        <dbReference type="EMBL" id="KAK7262619.1"/>
    </source>
</evidence>